<evidence type="ECO:0000256" key="2">
    <source>
        <dbReference type="PIRSR" id="PIRSR601310-3"/>
    </source>
</evidence>
<sequence>MDCLFCKIINWEIPSTFLYEDENYIVINDLYPKAKTHMLIIPKRHISTITDMKDSDRDVVGGMFLMARNLAKERNIEWYQLTFNVWKGGWQEIMHIHLHFLAN</sequence>
<dbReference type="PANTHER" id="PTHR23089">
    <property type="entry name" value="HISTIDINE TRIAD HIT PROTEIN"/>
    <property type="match status" value="1"/>
</dbReference>
<evidence type="ECO:0000313" key="5">
    <source>
        <dbReference type="EMBL" id="EKD65870.1"/>
    </source>
</evidence>
<protein>
    <recommendedName>
        <fullName evidence="4">HIT domain-containing protein</fullName>
    </recommendedName>
</protein>
<evidence type="ECO:0000256" key="1">
    <source>
        <dbReference type="PIRSR" id="PIRSR601310-1"/>
    </source>
</evidence>
<dbReference type="SUPFAM" id="SSF54197">
    <property type="entry name" value="HIT-like"/>
    <property type="match status" value="1"/>
</dbReference>
<dbReference type="AlphaFoldDB" id="K2ACX6"/>
<dbReference type="InterPro" id="IPR036265">
    <property type="entry name" value="HIT-like_sf"/>
</dbReference>
<evidence type="ECO:0000256" key="3">
    <source>
        <dbReference type="PROSITE-ProRule" id="PRU00464"/>
    </source>
</evidence>
<name>K2ACX6_9BACT</name>
<gene>
    <name evidence="5" type="ORF">ACD_49C00078G0009</name>
</gene>
<evidence type="ECO:0000259" key="4">
    <source>
        <dbReference type="PROSITE" id="PS51084"/>
    </source>
</evidence>
<organism evidence="5">
    <name type="scientific">uncultured bacterium</name>
    <name type="common">gcode 4</name>
    <dbReference type="NCBI Taxonomy" id="1234023"/>
    <lineage>
        <taxon>Bacteria</taxon>
        <taxon>environmental samples</taxon>
    </lineage>
</organism>
<feature type="domain" description="HIT" evidence="4">
    <location>
        <begin position="4"/>
        <end position="103"/>
    </location>
</feature>
<accession>K2ACX6</accession>
<feature type="short sequence motif" description="Histidine triad motif" evidence="2 3">
    <location>
        <begin position="95"/>
        <end position="99"/>
    </location>
</feature>
<dbReference type="InterPro" id="IPR011146">
    <property type="entry name" value="HIT-like"/>
</dbReference>
<dbReference type="InterPro" id="IPR001310">
    <property type="entry name" value="Histidine_triad_HIT"/>
</dbReference>
<dbReference type="PROSITE" id="PS51084">
    <property type="entry name" value="HIT_2"/>
    <property type="match status" value="1"/>
</dbReference>
<dbReference type="PRINTS" id="PR00332">
    <property type="entry name" value="HISTRIAD"/>
</dbReference>
<dbReference type="Pfam" id="PF11969">
    <property type="entry name" value="DcpS_C"/>
    <property type="match status" value="1"/>
</dbReference>
<reference evidence="5" key="1">
    <citation type="journal article" date="2012" name="Science">
        <title>Fermentation, hydrogen, and sulfur metabolism in multiple uncultivated bacterial phyla.</title>
        <authorList>
            <person name="Wrighton K.C."/>
            <person name="Thomas B.C."/>
            <person name="Sharon I."/>
            <person name="Miller C.S."/>
            <person name="Castelle C.J."/>
            <person name="VerBerkmoes N.C."/>
            <person name="Wilkins M.J."/>
            <person name="Hettich R.L."/>
            <person name="Lipton M.S."/>
            <person name="Williams K.H."/>
            <person name="Long P.E."/>
            <person name="Banfield J.F."/>
        </authorList>
    </citation>
    <scope>NUCLEOTIDE SEQUENCE [LARGE SCALE GENOMIC DNA]</scope>
</reference>
<dbReference type="EMBL" id="AMFJ01021664">
    <property type="protein sequence ID" value="EKD65870.1"/>
    <property type="molecule type" value="Genomic_DNA"/>
</dbReference>
<dbReference type="Gene3D" id="3.30.428.10">
    <property type="entry name" value="HIT-like"/>
    <property type="match status" value="1"/>
</dbReference>
<feature type="active site" description="Tele-AMP-histidine intermediate" evidence="1">
    <location>
        <position position="97"/>
    </location>
</feature>
<proteinExistence type="predicted"/>
<comment type="caution">
    <text evidence="5">The sequence shown here is derived from an EMBL/GenBank/DDBJ whole genome shotgun (WGS) entry which is preliminary data.</text>
</comment>
<dbReference type="GO" id="GO:0003824">
    <property type="term" value="F:catalytic activity"/>
    <property type="evidence" value="ECO:0007669"/>
    <property type="project" value="InterPro"/>
</dbReference>